<organism evidence="5 6">
    <name type="scientific">Marinobacter xestospongiae</name>
    <dbReference type="NCBI Taxonomy" id="994319"/>
    <lineage>
        <taxon>Bacteria</taxon>
        <taxon>Pseudomonadati</taxon>
        <taxon>Pseudomonadota</taxon>
        <taxon>Gammaproteobacteria</taxon>
        <taxon>Pseudomonadales</taxon>
        <taxon>Marinobacteraceae</taxon>
        <taxon>Marinobacter</taxon>
    </lineage>
</organism>
<dbReference type="EMBL" id="JAWIIJ010000023">
    <property type="protein sequence ID" value="MDV2080959.1"/>
    <property type="molecule type" value="Genomic_DNA"/>
</dbReference>
<dbReference type="PROSITE" id="PS50088">
    <property type="entry name" value="ANK_REPEAT"/>
    <property type="match status" value="2"/>
</dbReference>
<dbReference type="SUPFAM" id="SSF48403">
    <property type="entry name" value="Ankyrin repeat"/>
    <property type="match status" value="1"/>
</dbReference>
<reference evidence="5 6" key="1">
    <citation type="submission" date="2023-10" db="EMBL/GenBank/DDBJ databases">
        <title>Characteristics and mechanism of a salt-tolerant marine origin heterotrophic nitrifying- aerobic denitrifying bacteria Marinobacter xestospongiae HN1.</title>
        <authorList>
            <person name="Qi R."/>
        </authorList>
    </citation>
    <scope>NUCLEOTIDE SEQUENCE [LARGE SCALE GENOMIC DNA]</scope>
    <source>
        <strain evidence="5 6">HN1</strain>
    </source>
</reference>
<dbReference type="Proteomes" id="UP001269819">
    <property type="component" value="Unassembled WGS sequence"/>
</dbReference>
<dbReference type="Gene3D" id="1.25.40.20">
    <property type="entry name" value="Ankyrin repeat-containing domain"/>
    <property type="match status" value="1"/>
</dbReference>
<sequence>MTFRPWIRVLASFFLFSLPALGQGETFTYHGMVGSDPVTMILAIQSDGRAEGRFEHGSQSVAVTGVLVDGELKLTADGEPDRPDERFLGRYRSQSQRFGWPPEDALEHYPVTLSGEWAAGDRRRAFELALEPFGDGRLSCEEMRSQPERIFHQQPDLGSGHGSPLSVEYDCPESLVEQDFLKRLHELAETLNGSENFSLICGGTITYAKNRYFLFRLLKAGFVPRQNPDQRQWGPSRDEMLNYLAYWSVQSLYNRRLYEVFVDEMALAERRLARHYAVTSGLNGDEAAQAAANGIELYLRRAAGAAPARDRRPPPLLAALLAGPTDLPALDQLIRDSDPRTLSRALSAALILERGDATINRLLTAVPDLNHSHNPDPGYSQSSEPPLFASLTQPERVRQLLAAGAQVDSQNGFGKTALYYAIQFNRLDVAELLIAAGANVNHQYPSAEALDSGERRCRYSIRRGLRTPLMHAAQHAGPEMLSLLLEAGADLGLKDDLGDTAMAYAELGGKPANADFLNRHLMLQPAP</sequence>
<dbReference type="PROSITE" id="PS50297">
    <property type="entry name" value="ANK_REP_REGION"/>
    <property type="match status" value="2"/>
</dbReference>
<evidence type="ECO:0000256" key="1">
    <source>
        <dbReference type="ARBA" id="ARBA00022737"/>
    </source>
</evidence>
<dbReference type="SMART" id="SM00248">
    <property type="entry name" value="ANK"/>
    <property type="match status" value="2"/>
</dbReference>
<dbReference type="InterPro" id="IPR036770">
    <property type="entry name" value="Ankyrin_rpt-contain_sf"/>
</dbReference>
<keyword evidence="6" id="KW-1185">Reference proteome</keyword>
<dbReference type="Pfam" id="PF12796">
    <property type="entry name" value="Ank_2"/>
    <property type="match status" value="1"/>
</dbReference>
<evidence type="ECO:0000256" key="4">
    <source>
        <dbReference type="SAM" id="SignalP"/>
    </source>
</evidence>
<feature type="repeat" description="ANK" evidence="3">
    <location>
        <begin position="464"/>
        <end position="496"/>
    </location>
</feature>
<comment type="caution">
    <text evidence="5">The sequence shown here is derived from an EMBL/GenBank/DDBJ whole genome shotgun (WGS) entry which is preliminary data.</text>
</comment>
<keyword evidence="4" id="KW-0732">Signal</keyword>
<dbReference type="PANTHER" id="PTHR24173">
    <property type="entry name" value="ANKYRIN REPEAT CONTAINING"/>
    <property type="match status" value="1"/>
</dbReference>
<dbReference type="RefSeq" id="WP_316975288.1">
    <property type="nucleotide sequence ID" value="NZ_JAWIIJ010000023.1"/>
</dbReference>
<evidence type="ECO:0000256" key="3">
    <source>
        <dbReference type="PROSITE-ProRule" id="PRU00023"/>
    </source>
</evidence>
<name>A0ABU3W338_9GAMM</name>
<feature type="signal peptide" evidence="4">
    <location>
        <begin position="1"/>
        <end position="22"/>
    </location>
</feature>
<evidence type="ECO:0000313" key="5">
    <source>
        <dbReference type="EMBL" id="MDV2080959.1"/>
    </source>
</evidence>
<evidence type="ECO:0000313" key="6">
    <source>
        <dbReference type="Proteomes" id="UP001269819"/>
    </source>
</evidence>
<dbReference type="Pfam" id="PF00023">
    <property type="entry name" value="Ank"/>
    <property type="match status" value="1"/>
</dbReference>
<gene>
    <name evidence="5" type="ORF">RYS15_19900</name>
</gene>
<accession>A0ABU3W338</accession>
<feature type="chain" id="PRO_5045686078" evidence="4">
    <location>
        <begin position="23"/>
        <end position="527"/>
    </location>
</feature>
<keyword evidence="2 3" id="KW-0040">ANK repeat</keyword>
<dbReference type="PANTHER" id="PTHR24173:SF74">
    <property type="entry name" value="ANKYRIN REPEAT DOMAIN-CONTAINING PROTEIN 16"/>
    <property type="match status" value="1"/>
</dbReference>
<evidence type="ECO:0000256" key="2">
    <source>
        <dbReference type="ARBA" id="ARBA00023043"/>
    </source>
</evidence>
<protein>
    <submittedName>
        <fullName evidence="5">Ankyrin repeat domain-containing protein</fullName>
    </submittedName>
</protein>
<keyword evidence="1" id="KW-0677">Repeat</keyword>
<feature type="repeat" description="ANK" evidence="3">
    <location>
        <begin position="413"/>
        <end position="445"/>
    </location>
</feature>
<dbReference type="InterPro" id="IPR002110">
    <property type="entry name" value="Ankyrin_rpt"/>
</dbReference>
<proteinExistence type="predicted"/>